<evidence type="ECO:0000256" key="1">
    <source>
        <dbReference type="SAM" id="Phobius"/>
    </source>
</evidence>
<feature type="transmembrane region" description="Helical" evidence="1">
    <location>
        <begin position="81"/>
        <end position="104"/>
    </location>
</feature>
<proteinExistence type="predicted"/>
<reference evidence="2" key="1">
    <citation type="submission" date="2023-02" db="EMBL/GenBank/DDBJ databases">
        <title>Genome of toxic invasive species Heracleum sosnowskyi carries increased number of genes despite the absence of recent whole-genome duplications.</title>
        <authorList>
            <person name="Schelkunov M."/>
            <person name="Shtratnikova V."/>
            <person name="Makarenko M."/>
            <person name="Klepikova A."/>
            <person name="Omelchenko D."/>
            <person name="Novikova G."/>
            <person name="Obukhova E."/>
            <person name="Bogdanov V."/>
            <person name="Penin A."/>
            <person name="Logacheva M."/>
        </authorList>
    </citation>
    <scope>NUCLEOTIDE SEQUENCE</scope>
    <source>
        <strain evidence="2">Hsosn_3</strain>
        <tissue evidence="2">Leaf</tissue>
    </source>
</reference>
<dbReference type="GO" id="GO:0006044">
    <property type="term" value="P:N-acetylglucosamine metabolic process"/>
    <property type="evidence" value="ECO:0007669"/>
    <property type="project" value="TreeGrafter"/>
</dbReference>
<dbReference type="Proteomes" id="UP001237642">
    <property type="component" value="Unassembled WGS sequence"/>
</dbReference>
<dbReference type="InterPro" id="IPR006813">
    <property type="entry name" value="Glyco_trans_17"/>
</dbReference>
<gene>
    <name evidence="2" type="ORF">POM88_035195</name>
</gene>
<dbReference type="Pfam" id="PF04724">
    <property type="entry name" value="Glyco_transf_17"/>
    <property type="match status" value="1"/>
</dbReference>
<keyword evidence="3" id="KW-1185">Reference proteome</keyword>
<dbReference type="PANTHER" id="PTHR12224:SF25">
    <property type="entry name" value="BETA-1,4-N-ACETYLGLUCOSAMINYLTRANSFERASE FAMILY PROTEIN"/>
    <property type="match status" value="1"/>
</dbReference>
<evidence type="ECO:0000313" key="3">
    <source>
        <dbReference type="Proteomes" id="UP001237642"/>
    </source>
</evidence>
<dbReference type="AlphaFoldDB" id="A0AAD8HMM3"/>
<dbReference type="GO" id="GO:0003830">
    <property type="term" value="F:beta-1,4-mannosylglycoprotein 4-beta-N-acetylglucosaminyltransferase activity"/>
    <property type="evidence" value="ECO:0007669"/>
    <property type="project" value="InterPro"/>
</dbReference>
<keyword evidence="1" id="KW-0812">Transmembrane</keyword>
<dbReference type="EMBL" id="JAUIZM010000008">
    <property type="protein sequence ID" value="KAK1369103.1"/>
    <property type="molecule type" value="Genomic_DNA"/>
</dbReference>
<protein>
    <submittedName>
        <fullName evidence="2">Beta-1,4-mannosyl-glycoprotein 4-beta-N-acetylglucosaminyltransferase</fullName>
    </submittedName>
</protein>
<organism evidence="2 3">
    <name type="scientific">Heracleum sosnowskyi</name>
    <dbReference type="NCBI Taxonomy" id="360622"/>
    <lineage>
        <taxon>Eukaryota</taxon>
        <taxon>Viridiplantae</taxon>
        <taxon>Streptophyta</taxon>
        <taxon>Embryophyta</taxon>
        <taxon>Tracheophyta</taxon>
        <taxon>Spermatophyta</taxon>
        <taxon>Magnoliopsida</taxon>
        <taxon>eudicotyledons</taxon>
        <taxon>Gunneridae</taxon>
        <taxon>Pentapetalae</taxon>
        <taxon>asterids</taxon>
        <taxon>campanulids</taxon>
        <taxon>Apiales</taxon>
        <taxon>Apiaceae</taxon>
        <taxon>Apioideae</taxon>
        <taxon>apioid superclade</taxon>
        <taxon>Tordylieae</taxon>
        <taxon>Tordyliinae</taxon>
        <taxon>Heracleum</taxon>
    </lineage>
</organism>
<comment type="caution">
    <text evidence="2">The sequence shown here is derived from an EMBL/GenBank/DDBJ whole genome shotgun (WGS) entry which is preliminary data.</text>
</comment>
<sequence length="437" mass="50916">MLKKGKSIMSQANSSVLEEFNLGASCPSPDPRYRYHIPETYYRQSEVIYLSNTFFLQLRCVCETTIENMARRPLRYSRRAISIRAFVVLVLLALLSLFVIIPHYEKVVYFLRPIWDKPPESFDYLPHYYAENVSMATICKLHGWSVRSRPRRVYDAIIFSNEIDLLEVRLGELNPLITKFVILEANTTFTAKPKPLFFTKNRHRFAFAEGKITHGVFPGRIASDGSKTHPFDREAAQRRAMNKLIRKSGISPNDLLIMSDADEIPSRSAVRLLQWCDGIPDVIHLELKNYMYSFEFPLESGNWKPAVHVYRPWTVYKHSRQSDYVLSNAGWHCSFCFRTIQEFVFKMTAYSHADRVKRSDFLDVSRIQKIICQGDDLYDMLPEEYSFRELFKRMGSIPRSTSAVHVPAYLLENAEKFKFLLPGGCLRQSDTEFLDRF</sequence>
<dbReference type="PANTHER" id="PTHR12224">
    <property type="entry name" value="BETA-1,4-MANNOSYL-GLYCOPROTEIN BETA-1,4-N-ACETYLGLUCOSAMINYL-TRANSFERASE"/>
    <property type="match status" value="1"/>
</dbReference>
<name>A0AAD8HMM3_9APIA</name>
<dbReference type="GO" id="GO:0016020">
    <property type="term" value="C:membrane"/>
    <property type="evidence" value="ECO:0007669"/>
    <property type="project" value="InterPro"/>
</dbReference>
<evidence type="ECO:0000313" key="2">
    <source>
        <dbReference type="EMBL" id="KAK1369103.1"/>
    </source>
</evidence>
<accession>A0AAD8HMM3</accession>
<keyword evidence="1" id="KW-0472">Membrane</keyword>
<reference evidence="2" key="2">
    <citation type="submission" date="2023-05" db="EMBL/GenBank/DDBJ databases">
        <authorList>
            <person name="Schelkunov M.I."/>
        </authorList>
    </citation>
    <scope>NUCLEOTIDE SEQUENCE</scope>
    <source>
        <strain evidence="2">Hsosn_3</strain>
        <tissue evidence="2">Leaf</tissue>
    </source>
</reference>
<keyword evidence="1" id="KW-1133">Transmembrane helix</keyword>